<accession>A0A124HVL7</accession>
<dbReference type="InterPro" id="IPR013422">
    <property type="entry name" value="CRISPR-assoc_prot_Cas5_N"/>
</dbReference>
<evidence type="ECO:0000313" key="3">
    <source>
        <dbReference type="EMBL" id="KUN58816.1"/>
    </source>
</evidence>
<dbReference type="EMBL" id="LMWU01000055">
    <property type="protein sequence ID" value="KUN58816.1"/>
    <property type="molecule type" value="Genomic_DNA"/>
</dbReference>
<evidence type="ECO:0000313" key="4">
    <source>
        <dbReference type="Proteomes" id="UP000053669"/>
    </source>
</evidence>
<dbReference type="Gene3D" id="3.30.70.2660">
    <property type="match status" value="1"/>
</dbReference>
<comment type="caution">
    <text evidence="3">The sequence shown here is derived from an EMBL/GenBank/DDBJ whole genome shotgun (WGS) entry which is preliminary data.</text>
</comment>
<sequence length="245" mass="26255">MHTVLLRLSAPMQSWGTTSQWEERATTVRPTKSGVIGIVANALGYQLDDDLSALATLQFAVRADRPGRTAVDHQTAGGGHPAPATRIPSAYGAPRNLEPDPAGTLQANETATGRTTVLIIKQYVADAAFLAGLSTPDKDLAEEIAAALTRPARPLYLGRRSCPPAHPIYHSTTHLPPETWPEQIALLAEASDPHPQVWTETPPGPGTIASPEQVPTTFQERDHRLLHLELRRVRPATPQPPGGAA</sequence>
<dbReference type="InterPro" id="IPR021124">
    <property type="entry name" value="CRISPR-assoc_prot_Cas5"/>
</dbReference>
<dbReference type="RefSeq" id="WP_059210578.1">
    <property type="nucleotide sequence ID" value="NZ_KQ948674.1"/>
</dbReference>
<dbReference type="STRING" id="58343.AQJ46_41815"/>
<dbReference type="GO" id="GO:0003723">
    <property type="term" value="F:RNA binding"/>
    <property type="evidence" value="ECO:0007669"/>
    <property type="project" value="InterPro"/>
</dbReference>
<dbReference type="CDD" id="cd09693">
    <property type="entry name" value="Cas5_I"/>
    <property type="match status" value="1"/>
</dbReference>
<name>A0A124HVL7_9ACTN</name>
<dbReference type="GO" id="GO:0051607">
    <property type="term" value="P:defense response to virus"/>
    <property type="evidence" value="ECO:0007669"/>
    <property type="project" value="UniProtKB-KW"/>
</dbReference>
<dbReference type="NCBIfam" id="TIGR02593">
    <property type="entry name" value="CRISPR_cas5"/>
    <property type="match status" value="1"/>
</dbReference>
<evidence type="ECO:0000256" key="2">
    <source>
        <dbReference type="SAM" id="MobiDB-lite"/>
    </source>
</evidence>
<dbReference type="Proteomes" id="UP000053669">
    <property type="component" value="Unassembled WGS sequence"/>
</dbReference>
<dbReference type="InterPro" id="IPR010147">
    <property type="entry name" value="CRISPR-assoc_prot_CasD"/>
</dbReference>
<feature type="region of interest" description="Disordered" evidence="2">
    <location>
        <begin position="203"/>
        <end position="222"/>
    </location>
</feature>
<reference evidence="3 4" key="1">
    <citation type="submission" date="2015-10" db="EMBL/GenBank/DDBJ databases">
        <title>Draft genome sequence of Streptomyces canus DSM 40017, type strain for the species Streptomyces canus.</title>
        <authorList>
            <person name="Ruckert C."/>
            <person name="Winkler A."/>
            <person name="Kalinowski J."/>
            <person name="Kampfer P."/>
            <person name="Glaeser S."/>
        </authorList>
    </citation>
    <scope>NUCLEOTIDE SEQUENCE [LARGE SCALE GENOMIC DNA]</scope>
    <source>
        <strain evidence="3 4">DSM 40017</strain>
    </source>
</reference>
<dbReference type="NCBIfam" id="TIGR01868">
    <property type="entry name" value="casD_Cas5e"/>
    <property type="match status" value="1"/>
</dbReference>
<keyword evidence="1" id="KW-0051">Antiviral defense</keyword>
<dbReference type="Pfam" id="PF09704">
    <property type="entry name" value="Cas_Cas5d"/>
    <property type="match status" value="1"/>
</dbReference>
<protein>
    <recommendedName>
        <fullName evidence="5">Type I-E CRISPR-associated protein Cas5/CasD</fullName>
    </recommendedName>
</protein>
<gene>
    <name evidence="3" type="ORF">AQJ46_41815</name>
</gene>
<proteinExistence type="predicted"/>
<dbReference type="AlphaFoldDB" id="A0A124HVL7"/>
<evidence type="ECO:0008006" key="5">
    <source>
        <dbReference type="Google" id="ProtNLM"/>
    </source>
</evidence>
<organism evidence="3 4">
    <name type="scientific">Streptomyces canus</name>
    <dbReference type="NCBI Taxonomy" id="58343"/>
    <lineage>
        <taxon>Bacteria</taxon>
        <taxon>Bacillati</taxon>
        <taxon>Actinomycetota</taxon>
        <taxon>Actinomycetes</taxon>
        <taxon>Kitasatosporales</taxon>
        <taxon>Streptomycetaceae</taxon>
        <taxon>Streptomyces</taxon>
        <taxon>Streptomyces aurantiacus group</taxon>
    </lineage>
</organism>
<dbReference type="GO" id="GO:0043571">
    <property type="term" value="P:maintenance of CRISPR repeat elements"/>
    <property type="evidence" value="ECO:0007669"/>
    <property type="project" value="InterPro"/>
</dbReference>
<evidence type="ECO:0000256" key="1">
    <source>
        <dbReference type="ARBA" id="ARBA00023118"/>
    </source>
</evidence>